<protein>
    <submittedName>
        <fullName evidence="2">Uncharacterized protein</fullName>
    </submittedName>
</protein>
<accession>A0ABN9TQE5</accession>
<feature type="chain" id="PRO_5045863234" evidence="1">
    <location>
        <begin position="29"/>
        <end position="640"/>
    </location>
</feature>
<evidence type="ECO:0000313" key="3">
    <source>
        <dbReference type="Proteomes" id="UP001189429"/>
    </source>
</evidence>
<keyword evidence="3" id="KW-1185">Reference proteome</keyword>
<evidence type="ECO:0000313" key="2">
    <source>
        <dbReference type="EMBL" id="CAK0848345.1"/>
    </source>
</evidence>
<comment type="caution">
    <text evidence="2">The sequence shown here is derived from an EMBL/GenBank/DDBJ whole genome shotgun (WGS) entry which is preliminary data.</text>
</comment>
<sequence>MGRRQRLIIGPTAIIEALGAVALDLVEAAVASAVASAVAAVALSEARPQAKRVADEAHGEVSQQEPFTGEEHPATLGHLAAGVGGVDFQRELQASDFGLGTFEGFESQQDRGCEVVESTFHCDGGNFRAAVGLSTEVFSLADEESGAFADGWARRLATDAAAGVIHGVDGFEGCAKSEAHLSEVAPFPKLAVEKCGGESVEQQGTGPAYADELMEISESDGQAGKKKVKFKEEFEGADGISEEKASMGISEFDGHVGNDKVKIKGEFEGADGTSPEKAAAFDGGDAESLMGRALGECRRMVVDMGGSRAAFMSWLQELAEFKGLGVDARAVAGEGEVERARAENRPAHFHPLPLGVRARASGPARSSLPDQLAERAEGVDVSGAERSEFVEPQTPGPFEFRKRKVTRAGLQISRAQVLASTARRGQAVRRRAPEALAIWACSAFLKCILSIDLFAYFALSCFLYLACGTTITVLVPGVEAFFCNIAAQEKGCDNCPDELMMCEKPTCWQNAGLNLTYKKYAADSTQAFYQSYSKAALDTAANKFIQLSSVTDPLQLLSALHGNADVTVDSIEFHCQVLFVAIGKVEPGVLSGTGGPCTNDDGVKQAEVATECPCDDLEFTEADATERRGERCRVGFAPCM</sequence>
<dbReference type="EMBL" id="CAUYUJ010014969">
    <property type="protein sequence ID" value="CAK0848345.1"/>
    <property type="molecule type" value="Genomic_DNA"/>
</dbReference>
<organism evidence="2 3">
    <name type="scientific">Prorocentrum cordatum</name>
    <dbReference type="NCBI Taxonomy" id="2364126"/>
    <lineage>
        <taxon>Eukaryota</taxon>
        <taxon>Sar</taxon>
        <taxon>Alveolata</taxon>
        <taxon>Dinophyceae</taxon>
        <taxon>Prorocentrales</taxon>
        <taxon>Prorocentraceae</taxon>
        <taxon>Prorocentrum</taxon>
    </lineage>
</organism>
<reference evidence="2" key="1">
    <citation type="submission" date="2023-10" db="EMBL/GenBank/DDBJ databases">
        <authorList>
            <person name="Chen Y."/>
            <person name="Shah S."/>
            <person name="Dougan E. K."/>
            <person name="Thang M."/>
            <person name="Chan C."/>
        </authorList>
    </citation>
    <scope>NUCLEOTIDE SEQUENCE [LARGE SCALE GENOMIC DNA]</scope>
</reference>
<proteinExistence type="predicted"/>
<gene>
    <name evidence="2" type="ORF">PCOR1329_LOCUS41300</name>
</gene>
<dbReference type="Proteomes" id="UP001189429">
    <property type="component" value="Unassembled WGS sequence"/>
</dbReference>
<evidence type="ECO:0000256" key="1">
    <source>
        <dbReference type="SAM" id="SignalP"/>
    </source>
</evidence>
<feature type="signal peptide" evidence="1">
    <location>
        <begin position="1"/>
        <end position="28"/>
    </location>
</feature>
<name>A0ABN9TQE5_9DINO</name>
<keyword evidence="1" id="KW-0732">Signal</keyword>